<dbReference type="EMBL" id="JBHLTC010000012">
    <property type="protein sequence ID" value="MFC0624483.1"/>
    <property type="molecule type" value="Genomic_DNA"/>
</dbReference>
<evidence type="ECO:0000256" key="1">
    <source>
        <dbReference type="SAM" id="Phobius"/>
    </source>
</evidence>
<feature type="transmembrane region" description="Helical" evidence="1">
    <location>
        <begin position="492"/>
        <end position="515"/>
    </location>
</feature>
<evidence type="ECO:0000259" key="2">
    <source>
        <dbReference type="Pfam" id="PF06808"/>
    </source>
</evidence>
<keyword evidence="1" id="KW-0812">Transmembrane</keyword>
<feature type="transmembrane region" description="Helical" evidence="1">
    <location>
        <begin position="433"/>
        <end position="451"/>
    </location>
</feature>
<dbReference type="Pfam" id="PF06808">
    <property type="entry name" value="DctM"/>
    <property type="match status" value="1"/>
</dbReference>
<dbReference type="InterPro" id="IPR010656">
    <property type="entry name" value="DctM"/>
</dbReference>
<protein>
    <submittedName>
        <fullName evidence="3">TRAP transporter permease</fullName>
    </submittedName>
</protein>
<feature type="transmembrane region" description="Helical" evidence="1">
    <location>
        <begin position="296"/>
        <end position="320"/>
    </location>
</feature>
<feature type="transmembrane region" description="Helical" evidence="1">
    <location>
        <begin position="527"/>
        <end position="551"/>
    </location>
</feature>
<sequence>MTVGIGGDSGRTLSEAEIAGFEQERPARSLHRSLDLAVSVWCAVVSVGVLLQVFFPIPTGTQYYLVLFLAAILPITLLCYRGWKVPAVMNPFRNRRRPGDNPGVFDWLLAVLAFVVALYPVLDFDAFLERRQIPETLDVLAGTLLLLLSLEACRRTTGWVLPAVSLVFIAYSYYGSYVPTTWSLAHEGVDFPAIIAQLFIGTSGFYGTPLAVAASYIVLFTIYGAVLEASGAGKFFIDLSFAAFKRSRTAPGRTVTLAGFLLGTVSGSGTATAVSLGTVSWPILRRAGYPAEPAGGMLAAAGIGAILSPPTLGAAAFIIAEFLETSYLAVLGFAVIPTILYYLGILFAIEMDARRHGTDAVEPSGKSARKLLLRFSYHFISLFVIIGFMAMDVPPFRAVVYATLLQIGLSFLDKEHRLTPGRLFVALAQGTRSVLPVVATCAVAGIIVAVTTQTGLGLNLAEIIVSGAAAVSQNATVVLILTVVLSAFAVLLLGLAVPVTASFIIAAVIIAPALVQLDVTKPEAYMFIFYYAVLSEVSPPTALAAVATAAITGGRAMATMWQAWKYTLPAFLVPFAFVLTDNGSNLLGQGSLLGMVWTLLVSALAVGALAIVTGGWIVVRTGRLERVVCVPAALLLLYLAPTTIGIGLGLLLLAVVINLGRRQRLRSSTEGSVPT</sequence>
<evidence type="ECO:0000313" key="3">
    <source>
        <dbReference type="EMBL" id="MFC0624483.1"/>
    </source>
</evidence>
<dbReference type="NCBIfam" id="TIGR02123">
    <property type="entry name" value="TRAP_fused"/>
    <property type="match status" value="1"/>
</dbReference>
<keyword evidence="4" id="KW-1185">Reference proteome</keyword>
<reference evidence="3 4" key="1">
    <citation type="submission" date="2024-09" db="EMBL/GenBank/DDBJ databases">
        <authorList>
            <person name="Sun Q."/>
            <person name="Mori K."/>
        </authorList>
    </citation>
    <scope>NUCLEOTIDE SEQUENCE [LARGE SCALE GENOMIC DNA]</scope>
    <source>
        <strain evidence="3 4">CGMCC 1.15906</strain>
    </source>
</reference>
<feature type="transmembrane region" description="Helical" evidence="1">
    <location>
        <begin position="63"/>
        <end position="83"/>
    </location>
</feature>
<feature type="transmembrane region" description="Helical" evidence="1">
    <location>
        <begin position="257"/>
        <end position="284"/>
    </location>
</feature>
<organism evidence="3 4">
    <name type="scientific">Kribbella deserti</name>
    <dbReference type="NCBI Taxonomy" id="1926257"/>
    <lineage>
        <taxon>Bacteria</taxon>
        <taxon>Bacillati</taxon>
        <taxon>Actinomycetota</taxon>
        <taxon>Actinomycetes</taxon>
        <taxon>Propionibacteriales</taxon>
        <taxon>Kribbellaceae</taxon>
        <taxon>Kribbella</taxon>
    </lineage>
</organism>
<accession>A0ABV6QJZ4</accession>
<comment type="caution">
    <text evidence="3">The sequence shown here is derived from an EMBL/GenBank/DDBJ whole genome shotgun (WGS) entry which is preliminary data.</text>
</comment>
<feature type="transmembrane region" description="Helical" evidence="1">
    <location>
        <begin position="157"/>
        <end position="174"/>
    </location>
</feature>
<dbReference type="PANTHER" id="PTHR43849">
    <property type="entry name" value="BLL3936 PROTEIN"/>
    <property type="match status" value="1"/>
</dbReference>
<keyword evidence="1" id="KW-0472">Membrane</keyword>
<feature type="transmembrane region" description="Helical" evidence="1">
    <location>
        <begin position="326"/>
        <end position="350"/>
    </location>
</feature>
<feature type="transmembrane region" description="Helical" evidence="1">
    <location>
        <begin position="371"/>
        <end position="390"/>
    </location>
</feature>
<feature type="transmembrane region" description="Helical" evidence="1">
    <location>
        <begin position="463"/>
        <end position="485"/>
    </location>
</feature>
<dbReference type="PANTHER" id="PTHR43849:SF2">
    <property type="entry name" value="BLL3936 PROTEIN"/>
    <property type="match status" value="1"/>
</dbReference>
<keyword evidence="1" id="KW-1133">Transmembrane helix</keyword>
<dbReference type="Proteomes" id="UP001589890">
    <property type="component" value="Unassembled WGS sequence"/>
</dbReference>
<gene>
    <name evidence="3" type="ORF">ACFFGN_10460</name>
</gene>
<feature type="transmembrane region" description="Helical" evidence="1">
    <location>
        <begin position="592"/>
        <end position="619"/>
    </location>
</feature>
<proteinExistence type="predicted"/>
<dbReference type="InterPro" id="IPR011853">
    <property type="entry name" value="TRAP_DctM-Dct_fused"/>
</dbReference>
<feature type="transmembrane region" description="Helical" evidence="1">
    <location>
        <begin position="34"/>
        <end position="57"/>
    </location>
</feature>
<feature type="transmembrane region" description="Helical" evidence="1">
    <location>
        <begin position="563"/>
        <end position="580"/>
    </location>
</feature>
<feature type="transmembrane region" description="Helical" evidence="1">
    <location>
        <begin position="104"/>
        <end position="121"/>
    </location>
</feature>
<evidence type="ECO:0000313" key="4">
    <source>
        <dbReference type="Proteomes" id="UP001589890"/>
    </source>
</evidence>
<feature type="domain" description="TRAP C4-dicarboxylate transport system permease DctM subunit" evidence="2">
    <location>
        <begin position="145"/>
        <end position="572"/>
    </location>
</feature>
<dbReference type="RefSeq" id="WP_380045911.1">
    <property type="nucleotide sequence ID" value="NZ_JBHLTC010000012.1"/>
</dbReference>
<name>A0ABV6QJZ4_9ACTN</name>
<feature type="transmembrane region" description="Helical" evidence="1">
    <location>
        <begin position="631"/>
        <end position="657"/>
    </location>
</feature>